<dbReference type="RefSeq" id="WP_088449472.1">
    <property type="nucleotide sequence ID" value="NZ_JACHXO010000001.1"/>
</dbReference>
<comment type="caution">
    <text evidence="2">The sequence shown here is derived from an EMBL/GenBank/DDBJ whole genome shotgun (WGS) entry which is preliminary data.</text>
</comment>
<evidence type="ECO:0000313" key="2">
    <source>
        <dbReference type="EMBL" id="MBB3192862.1"/>
    </source>
</evidence>
<proteinExistence type="predicted"/>
<accession>A0ABR6GLC3</accession>
<organism evidence="2 3">
    <name type="scientific">Roseateles terrae</name>
    <dbReference type="NCBI Taxonomy" id="431060"/>
    <lineage>
        <taxon>Bacteria</taxon>
        <taxon>Pseudomonadati</taxon>
        <taxon>Pseudomonadota</taxon>
        <taxon>Betaproteobacteria</taxon>
        <taxon>Burkholderiales</taxon>
        <taxon>Sphaerotilaceae</taxon>
        <taxon>Roseateles</taxon>
    </lineage>
</organism>
<keyword evidence="2" id="KW-0689">Ribosomal protein</keyword>
<name>A0ABR6GLC3_9BURK</name>
<evidence type="ECO:0000313" key="3">
    <source>
        <dbReference type="Proteomes" id="UP000574369"/>
    </source>
</evidence>
<dbReference type="GO" id="GO:0005840">
    <property type="term" value="C:ribosome"/>
    <property type="evidence" value="ECO:0007669"/>
    <property type="project" value="UniProtKB-KW"/>
</dbReference>
<dbReference type="PANTHER" id="PTHR37809:SF1">
    <property type="entry name" value="RIBOSOMAL PROTEIN S12 METHYLTHIOTRANSFERASE ACCESSORY FACTOR YCAO"/>
    <property type="match status" value="1"/>
</dbReference>
<feature type="domain" description="YcaO" evidence="1">
    <location>
        <begin position="73"/>
        <end position="447"/>
    </location>
</feature>
<dbReference type="Pfam" id="PF02624">
    <property type="entry name" value="YcaO"/>
    <property type="match status" value="1"/>
</dbReference>
<sequence>MSSTGYLSAEELLTRVAPLVDGRTGLIGPTSEVYLEPGNPEIIVYSSMLSDLTQALPHITLKNEDGLPMAGSGSSTTRDYAQAKALCEGLERYCNISFDPASVITASRDELGDEAIDLDLFACGHDEEYAAPFTTQTRARADQPMRWVKGYSLTQGRPLYLPFSTVYISSPYEWAAEAFSIPISTGSALAANYERAVVSAALEVMERDALSLTWLQKLPLRRIDVSRSRNRELLDRMALIEKTGIQQYFFDATTDLGFPTAYLLQWAPDRDLAMLVMAASRYDIESAMIRVMDEASSSRSALTRLARQPPLYDPNDFRSFTRLTDGAVYYADPARKHAFDFLMEGTGRVHVDEIPSLPATDARVMLDELVRRFRERGLELSVVDITAPPIADCGLRAVRVIAPQLLPLSVNYNLKYGGTPRLYDAPRRMGHPSHAFDQLNPWPQPFA</sequence>
<keyword evidence="3" id="KW-1185">Reference proteome</keyword>
<dbReference type="PROSITE" id="PS51664">
    <property type="entry name" value="YCAO"/>
    <property type="match status" value="1"/>
</dbReference>
<keyword evidence="2" id="KW-0687">Ribonucleoprotein</keyword>
<evidence type="ECO:0000259" key="1">
    <source>
        <dbReference type="PROSITE" id="PS51664"/>
    </source>
</evidence>
<dbReference type="EMBL" id="JACHXO010000001">
    <property type="protein sequence ID" value="MBB3192862.1"/>
    <property type="molecule type" value="Genomic_DNA"/>
</dbReference>
<dbReference type="InterPro" id="IPR003776">
    <property type="entry name" value="YcaO-like_dom"/>
</dbReference>
<dbReference type="Gene3D" id="3.30.1330.230">
    <property type="match status" value="1"/>
</dbReference>
<dbReference type="PANTHER" id="PTHR37809">
    <property type="entry name" value="RIBOSOMAL PROTEIN S12 METHYLTHIOTRANSFERASE ACCESSORY FACTOR YCAO"/>
    <property type="match status" value="1"/>
</dbReference>
<dbReference type="Proteomes" id="UP000574369">
    <property type="component" value="Unassembled WGS sequence"/>
</dbReference>
<dbReference type="Gene3D" id="3.30.40.250">
    <property type="match status" value="1"/>
</dbReference>
<dbReference type="NCBIfam" id="TIGR03604">
    <property type="entry name" value="TOMM_cyclo_SagD"/>
    <property type="match status" value="1"/>
</dbReference>
<dbReference type="InterPro" id="IPR027624">
    <property type="entry name" value="TOMM_cyclo_SagD"/>
</dbReference>
<dbReference type="Gene3D" id="3.30.160.660">
    <property type="match status" value="1"/>
</dbReference>
<protein>
    <submittedName>
        <fullName evidence="2">Ribosomal protein S12 methylthiotransferase accessory factor</fullName>
    </submittedName>
</protein>
<gene>
    <name evidence="2" type="ORF">FHS28_000227</name>
</gene>
<reference evidence="2 3" key="1">
    <citation type="submission" date="2020-08" db="EMBL/GenBank/DDBJ databases">
        <title>Genomic Encyclopedia of Type Strains, Phase III (KMG-III): the genomes of soil and plant-associated and newly described type strains.</title>
        <authorList>
            <person name="Whitman W."/>
        </authorList>
    </citation>
    <scope>NUCLEOTIDE SEQUENCE [LARGE SCALE GENOMIC DNA]</scope>
    <source>
        <strain evidence="2 3">CECT 7247</strain>
    </source>
</reference>